<gene>
    <name evidence="2" type="ORF">CkaCkLH20_08483</name>
</gene>
<dbReference type="RefSeq" id="XP_038743572.1">
    <property type="nucleotide sequence ID" value="XM_038891198.1"/>
</dbReference>
<dbReference type="EMBL" id="JAATWM020000028">
    <property type="protein sequence ID" value="KAF9874111.1"/>
    <property type="molecule type" value="Genomic_DNA"/>
</dbReference>
<sequence length="171" mass="18322">MAPITLTEDQLQSLRSLPANDYTMASSQAAAPNSAGQTPVTASTDVSQTDYFGPSSQSSATNSSRTSAEIQRPAVTSAPVKPKAANPLPPLSRDFPKPTEEIDVAEALSRKPGRWSIQGTITAKNARVFPPVDEEKEKAKRQQNLADVKKSLFAAKDSLKDIPMPAPKNNF</sequence>
<feature type="region of interest" description="Disordered" evidence="1">
    <location>
        <begin position="25"/>
        <end position="106"/>
    </location>
</feature>
<dbReference type="GeneID" id="62164272"/>
<protein>
    <submittedName>
        <fullName evidence="2">Uncharacterized protein</fullName>
    </submittedName>
</protein>
<accession>A0A9P6LID4</accession>
<comment type="caution">
    <text evidence="2">The sequence shown here is derived from an EMBL/GenBank/DDBJ whole genome shotgun (WGS) entry which is preliminary data.</text>
</comment>
<dbReference type="OrthoDB" id="3563866at2759"/>
<keyword evidence="3" id="KW-1185">Reference proteome</keyword>
<reference evidence="2" key="1">
    <citation type="submission" date="2020-03" db="EMBL/GenBank/DDBJ databases">
        <authorList>
            <person name="He L."/>
        </authorList>
    </citation>
    <scope>NUCLEOTIDE SEQUENCE</scope>
    <source>
        <strain evidence="2">CkLH20</strain>
    </source>
</reference>
<reference evidence="2" key="2">
    <citation type="submission" date="2020-11" db="EMBL/GenBank/DDBJ databases">
        <title>Whole genome sequencing of Colletotrichum sp.</title>
        <authorList>
            <person name="Li H."/>
        </authorList>
    </citation>
    <scope>NUCLEOTIDE SEQUENCE</scope>
    <source>
        <strain evidence="2">CkLH20</strain>
    </source>
</reference>
<feature type="compositionally biased region" description="Polar residues" evidence="1">
    <location>
        <begin position="25"/>
        <end position="50"/>
    </location>
</feature>
<feature type="compositionally biased region" description="Low complexity" evidence="1">
    <location>
        <begin position="55"/>
        <end position="68"/>
    </location>
</feature>
<evidence type="ECO:0000256" key="1">
    <source>
        <dbReference type="SAM" id="MobiDB-lite"/>
    </source>
</evidence>
<organism evidence="2 3">
    <name type="scientific">Colletotrichum karsti</name>
    <dbReference type="NCBI Taxonomy" id="1095194"/>
    <lineage>
        <taxon>Eukaryota</taxon>
        <taxon>Fungi</taxon>
        <taxon>Dikarya</taxon>
        <taxon>Ascomycota</taxon>
        <taxon>Pezizomycotina</taxon>
        <taxon>Sordariomycetes</taxon>
        <taxon>Hypocreomycetidae</taxon>
        <taxon>Glomerellales</taxon>
        <taxon>Glomerellaceae</taxon>
        <taxon>Colletotrichum</taxon>
        <taxon>Colletotrichum boninense species complex</taxon>
    </lineage>
</organism>
<evidence type="ECO:0000313" key="2">
    <source>
        <dbReference type="EMBL" id="KAF9874111.1"/>
    </source>
</evidence>
<proteinExistence type="predicted"/>
<dbReference type="AlphaFoldDB" id="A0A9P6LID4"/>
<name>A0A9P6LID4_9PEZI</name>
<dbReference type="Proteomes" id="UP000781932">
    <property type="component" value="Unassembled WGS sequence"/>
</dbReference>
<evidence type="ECO:0000313" key="3">
    <source>
        <dbReference type="Proteomes" id="UP000781932"/>
    </source>
</evidence>